<dbReference type="PANTHER" id="PTHR32322:SF2">
    <property type="entry name" value="EAMA DOMAIN-CONTAINING PROTEIN"/>
    <property type="match status" value="1"/>
</dbReference>
<proteinExistence type="inferred from homology"/>
<dbReference type="InterPro" id="IPR050638">
    <property type="entry name" value="AA-Vitamin_Transporters"/>
</dbReference>
<dbReference type="PANTHER" id="PTHR32322">
    <property type="entry name" value="INNER MEMBRANE TRANSPORTER"/>
    <property type="match status" value="1"/>
</dbReference>
<feature type="transmembrane region" description="Helical" evidence="6">
    <location>
        <begin position="38"/>
        <end position="56"/>
    </location>
</feature>
<dbReference type="InterPro" id="IPR037185">
    <property type="entry name" value="EmrE-like"/>
</dbReference>
<comment type="similarity">
    <text evidence="2">Belongs to the EamA transporter family.</text>
</comment>
<dbReference type="Pfam" id="PF00892">
    <property type="entry name" value="EamA"/>
    <property type="match status" value="2"/>
</dbReference>
<feature type="transmembrane region" description="Helical" evidence="6">
    <location>
        <begin position="68"/>
        <end position="89"/>
    </location>
</feature>
<gene>
    <name evidence="8" type="ORF">J3R73_002961</name>
</gene>
<protein>
    <submittedName>
        <fullName evidence="8">Drug/metabolite transporter (DMT)-like permease</fullName>
    </submittedName>
</protein>
<evidence type="ECO:0000256" key="2">
    <source>
        <dbReference type="ARBA" id="ARBA00007362"/>
    </source>
</evidence>
<name>A0ABU0FEX7_9HYPH</name>
<dbReference type="EMBL" id="JAUSVK010000001">
    <property type="protein sequence ID" value="MDQ0393169.1"/>
    <property type="molecule type" value="Genomic_DNA"/>
</dbReference>
<feature type="domain" description="EamA" evidence="7">
    <location>
        <begin position="5"/>
        <end position="137"/>
    </location>
</feature>
<dbReference type="InterPro" id="IPR000620">
    <property type="entry name" value="EamA_dom"/>
</dbReference>
<keyword evidence="5 6" id="KW-0472">Membrane</keyword>
<dbReference type="Proteomes" id="UP001237448">
    <property type="component" value="Unassembled WGS sequence"/>
</dbReference>
<feature type="transmembrane region" description="Helical" evidence="6">
    <location>
        <begin position="269"/>
        <end position="288"/>
    </location>
</feature>
<accession>A0ABU0FEX7</accession>
<dbReference type="SUPFAM" id="SSF103481">
    <property type="entry name" value="Multidrug resistance efflux transporter EmrE"/>
    <property type="match status" value="2"/>
</dbReference>
<evidence type="ECO:0000256" key="3">
    <source>
        <dbReference type="ARBA" id="ARBA00022692"/>
    </source>
</evidence>
<feature type="transmembrane region" description="Helical" evidence="6">
    <location>
        <begin position="244"/>
        <end position="263"/>
    </location>
</feature>
<evidence type="ECO:0000256" key="4">
    <source>
        <dbReference type="ARBA" id="ARBA00022989"/>
    </source>
</evidence>
<comment type="subcellular location">
    <subcellularLocation>
        <location evidence="1">Membrane</location>
        <topology evidence="1">Multi-pass membrane protein</topology>
    </subcellularLocation>
</comment>
<keyword evidence="9" id="KW-1185">Reference proteome</keyword>
<feature type="transmembrane region" description="Helical" evidence="6">
    <location>
        <begin position="179"/>
        <end position="199"/>
    </location>
</feature>
<evidence type="ECO:0000259" key="7">
    <source>
        <dbReference type="Pfam" id="PF00892"/>
    </source>
</evidence>
<evidence type="ECO:0000256" key="6">
    <source>
        <dbReference type="SAM" id="Phobius"/>
    </source>
</evidence>
<feature type="transmembrane region" description="Helical" evidence="6">
    <location>
        <begin position="125"/>
        <end position="141"/>
    </location>
</feature>
<organism evidence="8 9">
    <name type="scientific">Labrys monachus</name>
    <dbReference type="NCBI Taxonomy" id="217067"/>
    <lineage>
        <taxon>Bacteria</taxon>
        <taxon>Pseudomonadati</taxon>
        <taxon>Pseudomonadota</taxon>
        <taxon>Alphaproteobacteria</taxon>
        <taxon>Hyphomicrobiales</taxon>
        <taxon>Xanthobacteraceae</taxon>
        <taxon>Labrys</taxon>
    </lineage>
</organism>
<feature type="domain" description="EamA" evidence="7">
    <location>
        <begin position="150"/>
        <end position="285"/>
    </location>
</feature>
<sequence>MTEIWGVLAAILSSGIGGTAVAATRSVAGRVDPLTLGAFRFGVGFVFLLPVALLQPGRWPAGRDLPRIAGLGILFFGVFPVLFNASLVFTTAARGALALSTLPLLTLLAGAVLKVEPMTARKTGGVLIAMVGVALALLSGLDAAPAGAWRGDLLMIGAAFCMALYTVWSRPFIGRWGAIRFTTMAMGIGALGLAVIAALRGGFAAAAGFGAAQWLAVAYLGIVGSAFVFILWSFALTRTTPTRVAISVAVNPITASVAGALLLGEPLRWNIVAGLVAVMAGIGLATAAPREGRGRRSRPDPSG</sequence>
<evidence type="ECO:0000313" key="9">
    <source>
        <dbReference type="Proteomes" id="UP001237448"/>
    </source>
</evidence>
<evidence type="ECO:0000313" key="8">
    <source>
        <dbReference type="EMBL" id="MDQ0393169.1"/>
    </source>
</evidence>
<comment type="caution">
    <text evidence="8">The sequence shown here is derived from an EMBL/GenBank/DDBJ whole genome shotgun (WGS) entry which is preliminary data.</text>
</comment>
<feature type="transmembrane region" description="Helical" evidence="6">
    <location>
        <begin position="147"/>
        <end position="167"/>
    </location>
</feature>
<reference evidence="8 9" key="1">
    <citation type="submission" date="2023-07" db="EMBL/GenBank/DDBJ databases">
        <title>Genomic Encyclopedia of Type Strains, Phase IV (KMG-IV): sequencing the most valuable type-strain genomes for metagenomic binning, comparative biology and taxonomic classification.</title>
        <authorList>
            <person name="Goeker M."/>
        </authorList>
    </citation>
    <scope>NUCLEOTIDE SEQUENCE [LARGE SCALE GENOMIC DNA]</scope>
    <source>
        <strain evidence="8 9">DSM 5896</strain>
    </source>
</reference>
<feature type="transmembrane region" description="Helical" evidence="6">
    <location>
        <begin position="211"/>
        <end position="232"/>
    </location>
</feature>
<evidence type="ECO:0000256" key="5">
    <source>
        <dbReference type="ARBA" id="ARBA00023136"/>
    </source>
</evidence>
<dbReference type="RefSeq" id="WP_307428095.1">
    <property type="nucleotide sequence ID" value="NZ_JAUSVK010000001.1"/>
</dbReference>
<evidence type="ECO:0000256" key="1">
    <source>
        <dbReference type="ARBA" id="ARBA00004141"/>
    </source>
</evidence>
<keyword evidence="3 6" id="KW-0812">Transmembrane</keyword>
<keyword evidence="4 6" id="KW-1133">Transmembrane helix</keyword>